<dbReference type="PANTHER" id="PTHR40626:SF7">
    <property type="entry name" value="TRANSCRIPTION FACTOR, PUTATIVE (AFU_ORTHOLOGUE AFUA_1G04110)-RELATED"/>
    <property type="match status" value="1"/>
</dbReference>
<dbReference type="PROSITE" id="PS50157">
    <property type="entry name" value="ZINC_FINGER_C2H2_2"/>
    <property type="match status" value="2"/>
</dbReference>
<organism evidence="10 11">
    <name type="scientific">Exophiala viscosa</name>
    <dbReference type="NCBI Taxonomy" id="2486360"/>
    <lineage>
        <taxon>Eukaryota</taxon>
        <taxon>Fungi</taxon>
        <taxon>Dikarya</taxon>
        <taxon>Ascomycota</taxon>
        <taxon>Pezizomycotina</taxon>
        <taxon>Eurotiomycetes</taxon>
        <taxon>Chaetothyriomycetidae</taxon>
        <taxon>Chaetothyriales</taxon>
        <taxon>Herpotrichiellaceae</taxon>
        <taxon>Exophiala</taxon>
    </lineage>
</organism>
<dbReference type="InterPro" id="IPR036236">
    <property type="entry name" value="Znf_C2H2_sf"/>
</dbReference>
<dbReference type="InterPro" id="IPR007219">
    <property type="entry name" value="XnlR_reg_dom"/>
</dbReference>
<dbReference type="Pfam" id="PF04082">
    <property type="entry name" value="Fungal_trans"/>
    <property type="match status" value="1"/>
</dbReference>
<dbReference type="GO" id="GO:0000978">
    <property type="term" value="F:RNA polymerase II cis-regulatory region sequence-specific DNA binding"/>
    <property type="evidence" value="ECO:0007669"/>
    <property type="project" value="InterPro"/>
</dbReference>
<dbReference type="EMBL" id="MU404354">
    <property type="protein sequence ID" value="KAI1613467.1"/>
    <property type="molecule type" value="Genomic_DNA"/>
</dbReference>
<dbReference type="InterPro" id="IPR051059">
    <property type="entry name" value="VerF-like"/>
</dbReference>
<evidence type="ECO:0000256" key="2">
    <source>
        <dbReference type="ARBA" id="ARBA00022723"/>
    </source>
</evidence>
<feature type="domain" description="C2H2-type" evidence="9">
    <location>
        <begin position="10"/>
        <end position="37"/>
    </location>
</feature>
<dbReference type="InterPro" id="IPR013087">
    <property type="entry name" value="Znf_C2H2_type"/>
</dbReference>
<evidence type="ECO:0000256" key="6">
    <source>
        <dbReference type="ARBA" id="ARBA00023242"/>
    </source>
</evidence>
<dbReference type="Gene3D" id="3.30.160.60">
    <property type="entry name" value="Classic Zinc Finger"/>
    <property type="match status" value="2"/>
</dbReference>
<evidence type="ECO:0000256" key="4">
    <source>
        <dbReference type="ARBA" id="ARBA00022771"/>
    </source>
</evidence>
<dbReference type="GO" id="GO:0008270">
    <property type="term" value="F:zinc ion binding"/>
    <property type="evidence" value="ECO:0007669"/>
    <property type="project" value="UniProtKB-KW"/>
</dbReference>
<gene>
    <name evidence="10" type="ORF">EDD36DRAFT_266264</name>
</gene>
<keyword evidence="2" id="KW-0479">Metal-binding</keyword>
<proteinExistence type="predicted"/>
<keyword evidence="3" id="KW-0677">Repeat</keyword>
<evidence type="ECO:0000259" key="9">
    <source>
        <dbReference type="PROSITE" id="PS50157"/>
    </source>
</evidence>
<dbReference type="PROSITE" id="PS00028">
    <property type="entry name" value="ZINC_FINGER_C2H2_1"/>
    <property type="match status" value="2"/>
</dbReference>
<evidence type="ECO:0000256" key="5">
    <source>
        <dbReference type="ARBA" id="ARBA00022833"/>
    </source>
</evidence>
<evidence type="ECO:0000256" key="7">
    <source>
        <dbReference type="PROSITE-ProRule" id="PRU00042"/>
    </source>
</evidence>
<feature type="domain" description="C2H2-type" evidence="9">
    <location>
        <begin position="38"/>
        <end position="66"/>
    </location>
</feature>
<keyword evidence="4 7" id="KW-0863">Zinc-finger</keyword>
<evidence type="ECO:0000313" key="11">
    <source>
        <dbReference type="Proteomes" id="UP001203852"/>
    </source>
</evidence>
<dbReference type="GO" id="GO:0000981">
    <property type="term" value="F:DNA-binding transcription factor activity, RNA polymerase II-specific"/>
    <property type="evidence" value="ECO:0007669"/>
    <property type="project" value="InterPro"/>
</dbReference>
<name>A0AAN6DXN7_9EURO</name>
<dbReference type="GO" id="GO:0006351">
    <property type="term" value="P:DNA-templated transcription"/>
    <property type="evidence" value="ECO:0007669"/>
    <property type="project" value="InterPro"/>
</dbReference>
<evidence type="ECO:0000313" key="10">
    <source>
        <dbReference type="EMBL" id="KAI1613467.1"/>
    </source>
</evidence>
<dbReference type="SMART" id="SM00355">
    <property type="entry name" value="ZnF_C2H2"/>
    <property type="match status" value="2"/>
</dbReference>
<accession>A0AAN6DXN7</accession>
<dbReference type="AlphaFoldDB" id="A0AAN6DXN7"/>
<dbReference type="GO" id="GO:0005634">
    <property type="term" value="C:nucleus"/>
    <property type="evidence" value="ECO:0007669"/>
    <property type="project" value="UniProtKB-SubCell"/>
</dbReference>
<dbReference type="GO" id="GO:0000785">
    <property type="term" value="C:chromatin"/>
    <property type="evidence" value="ECO:0007669"/>
    <property type="project" value="TreeGrafter"/>
</dbReference>
<reference evidence="10" key="1">
    <citation type="journal article" date="2022" name="bioRxiv">
        <title>Deciphering the potential niche of two novel black yeast fungi from a biological soil crust based on their genomes, phenotypes, and melanin regulation.</title>
        <authorList>
            <consortium name="DOE Joint Genome Institute"/>
            <person name="Carr E.C."/>
            <person name="Barton Q."/>
            <person name="Grambo S."/>
            <person name="Sullivan M."/>
            <person name="Renfro C.M."/>
            <person name="Kuo A."/>
            <person name="Pangilinan J."/>
            <person name="Lipzen A."/>
            <person name="Keymanesh K."/>
            <person name="Savage E."/>
            <person name="Barry K."/>
            <person name="Grigoriev I.V."/>
            <person name="Riekhof W.R."/>
            <person name="Harris S.S."/>
        </authorList>
    </citation>
    <scope>NUCLEOTIDE SEQUENCE</scope>
    <source>
        <strain evidence="10">JF 03-4F</strain>
    </source>
</reference>
<dbReference type="Pfam" id="PF00096">
    <property type="entry name" value="zf-C2H2"/>
    <property type="match status" value="1"/>
</dbReference>
<comment type="subcellular location">
    <subcellularLocation>
        <location evidence="1">Nucleus</location>
    </subcellularLocation>
</comment>
<keyword evidence="11" id="KW-1185">Reference proteome</keyword>
<feature type="compositionally biased region" description="Polar residues" evidence="8">
    <location>
        <begin position="68"/>
        <end position="88"/>
    </location>
</feature>
<sequence length="834" mass="91515">MVGKGRPSDMKCAFCDRSFTKSEHLKRHQRHHTGEKPFKCSFCGRSYARSDVLARHLRNHHTGDEANSIRSMTRGNLVTSSPNKTSNGEGDDPDRVFPHLPDVNLTMANETLPTQSTETSTMTTAQFPSLTQMTSEQPASFDFRDVDFDLPADYDFNLPTLYEALNVWLTPTAMTENDIILSPSPTQARSLPSMCTSNSRSLELSKRVQKAWPRRRASAVVLAIRNMWRRAAQHPAYNLFSSSGTNAETMHNSTKTSRWNMDDECRARLMSDCDTVLLPAEKYSGGFTAPGSPHISVTQEQDVEVEGLSPQSPTLTFPSTETLDMSLGLFFRRFHPVLPFVHQATFDAKTTPSSMLLPMCLIGLSILNPGGTDDFIRLYIGKLLRFCRLDLTYKGLGKGGAQQLVTSLASSLLVLYLGLSCERLVDVHQAHMLAIQTLFIADRHGMFSAHVGEPITAAMFQNMDQECFWKAWARVESLKRLVVCLISIDSAYTRMLDLAANIGLDRVEVVLPCDAALFDAPTAAAFFRKIESGASSTAAQVDMSAVRSSEILGFDLSGVKVLLDVLALREAAARHRLLFSGSTPLKHMSSVPALAFAANDAACGIAETLASLTTSRFALIKQDPPAALAWNHLCLMLAADLDNIQTACGRTGLEASQKAFADLAAWVQTASARRAVLHASQIFHILSRHRISDHKTLLYEQMLSSAALVMTTYVHLCVQTTEWHAESIELLQKVDWAAVGQLGLSGSQSVDGDMWSMSDDQSCRFIGGGGLFTFGGETYSLGAVSARKMVLSYAQLLDEVAPRHDSEHSQLLRTIGDFLDTGVTAQSDFDPGMT</sequence>
<evidence type="ECO:0000256" key="1">
    <source>
        <dbReference type="ARBA" id="ARBA00004123"/>
    </source>
</evidence>
<dbReference type="PANTHER" id="PTHR40626">
    <property type="entry name" value="MIP31509P"/>
    <property type="match status" value="1"/>
</dbReference>
<feature type="region of interest" description="Disordered" evidence="8">
    <location>
        <begin position="63"/>
        <end position="95"/>
    </location>
</feature>
<keyword evidence="6" id="KW-0539">Nucleus</keyword>
<dbReference type="CDD" id="cd12148">
    <property type="entry name" value="fungal_TF_MHR"/>
    <property type="match status" value="1"/>
</dbReference>
<dbReference type="SUPFAM" id="SSF57667">
    <property type="entry name" value="beta-beta-alpha zinc fingers"/>
    <property type="match status" value="1"/>
</dbReference>
<evidence type="ECO:0000256" key="8">
    <source>
        <dbReference type="SAM" id="MobiDB-lite"/>
    </source>
</evidence>
<protein>
    <recommendedName>
        <fullName evidence="9">C2H2-type domain-containing protein</fullName>
    </recommendedName>
</protein>
<dbReference type="Pfam" id="PF13894">
    <property type="entry name" value="zf-C2H2_4"/>
    <property type="match status" value="1"/>
</dbReference>
<dbReference type="Proteomes" id="UP001203852">
    <property type="component" value="Unassembled WGS sequence"/>
</dbReference>
<comment type="caution">
    <text evidence="10">The sequence shown here is derived from an EMBL/GenBank/DDBJ whole genome shotgun (WGS) entry which is preliminary data.</text>
</comment>
<dbReference type="FunFam" id="3.30.160.60:FF:002343">
    <property type="entry name" value="Zinc finger protein 33A"/>
    <property type="match status" value="1"/>
</dbReference>
<evidence type="ECO:0000256" key="3">
    <source>
        <dbReference type="ARBA" id="ARBA00022737"/>
    </source>
</evidence>
<keyword evidence="5" id="KW-0862">Zinc</keyword>